<evidence type="ECO:0000256" key="8">
    <source>
        <dbReference type="ARBA" id="ARBA00023014"/>
    </source>
</evidence>
<evidence type="ECO:0000256" key="2">
    <source>
        <dbReference type="ARBA" id="ARBA00001964"/>
    </source>
</evidence>
<dbReference type="InterPro" id="IPR011896">
    <property type="entry name" value="OFOB"/>
</dbReference>
<evidence type="ECO:0000259" key="10">
    <source>
        <dbReference type="Pfam" id="PF02775"/>
    </source>
</evidence>
<dbReference type="InterPro" id="IPR011766">
    <property type="entry name" value="TPP_enzyme_TPP-bd"/>
</dbReference>
<evidence type="ECO:0000256" key="1">
    <source>
        <dbReference type="ARBA" id="ARBA00001946"/>
    </source>
</evidence>
<comment type="cofactor">
    <cofactor evidence="1">
        <name>Mg(2+)</name>
        <dbReference type="ChEBI" id="CHEBI:18420"/>
    </cofactor>
</comment>
<evidence type="ECO:0000256" key="7">
    <source>
        <dbReference type="ARBA" id="ARBA00023004"/>
    </source>
</evidence>
<dbReference type="Gene3D" id="3.40.50.970">
    <property type="match status" value="1"/>
</dbReference>
<dbReference type="InterPro" id="IPR032686">
    <property type="entry name" value="PFO_beta_C"/>
</dbReference>
<dbReference type="CDD" id="cd03375">
    <property type="entry name" value="TPP_OGFOR"/>
    <property type="match status" value="1"/>
</dbReference>
<feature type="domain" description="Thiamine pyrophosphate enzyme TPP-binding" evidence="10">
    <location>
        <begin position="50"/>
        <end position="197"/>
    </location>
</feature>
<dbReference type="AlphaFoldDB" id="A0A0W8FHK1"/>
<evidence type="ECO:0000259" key="11">
    <source>
        <dbReference type="Pfam" id="PF12367"/>
    </source>
</evidence>
<dbReference type="NCBIfam" id="TIGR02177">
    <property type="entry name" value="PorB_KorB"/>
    <property type="match status" value="1"/>
</dbReference>
<dbReference type="EC" id="1.2.7.3" evidence="12"/>
<keyword evidence="8" id="KW-0411">Iron-sulfur</keyword>
<dbReference type="GO" id="GO:0047553">
    <property type="term" value="F:2-oxoglutarate synthase activity"/>
    <property type="evidence" value="ECO:0007669"/>
    <property type="project" value="UniProtKB-EC"/>
</dbReference>
<dbReference type="EMBL" id="LNQE01001196">
    <property type="protein sequence ID" value="KUG20380.1"/>
    <property type="molecule type" value="Genomic_DNA"/>
</dbReference>
<dbReference type="PANTHER" id="PTHR48084">
    <property type="entry name" value="2-OXOGLUTARATE OXIDOREDUCTASE SUBUNIT KORB-RELATED"/>
    <property type="match status" value="1"/>
</dbReference>
<keyword evidence="6 12" id="KW-0560">Oxidoreductase</keyword>
<comment type="cofactor">
    <cofactor evidence="2">
        <name>thiamine diphosphate</name>
        <dbReference type="ChEBI" id="CHEBI:58937"/>
    </cofactor>
</comment>
<dbReference type="GO" id="GO:0051536">
    <property type="term" value="F:iron-sulfur cluster binding"/>
    <property type="evidence" value="ECO:0007669"/>
    <property type="project" value="UniProtKB-KW"/>
</dbReference>
<comment type="cofactor">
    <cofactor evidence="3">
        <name>[4Fe-4S] cluster</name>
        <dbReference type="ChEBI" id="CHEBI:49883"/>
    </cofactor>
</comment>
<accession>A0A0W8FHK1</accession>
<protein>
    <submittedName>
        <fullName evidence="12">2-oxoglutarate oxidoreductase, beta subunit</fullName>
        <ecNumber evidence="12">1.2.7.3</ecNumber>
    </submittedName>
</protein>
<dbReference type="InterPro" id="IPR029061">
    <property type="entry name" value="THDP-binding"/>
</dbReference>
<gene>
    <name evidence="12" type="ORF">ASZ90_009882</name>
</gene>
<keyword evidence="5" id="KW-0460">Magnesium</keyword>
<keyword evidence="9" id="KW-0786">Thiamine pyrophosphate</keyword>
<evidence type="ECO:0000313" key="12">
    <source>
        <dbReference type="EMBL" id="KUG20380.1"/>
    </source>
</evidence>
<dbReference type="GO" id="GO:0045333">
    <property type="term" value="P:cellular respiration"/>
    <property type="evidence" value="ECO:0007669"/>
    <property type="project" value="UniProtKB-ARBA"/>
</dbReference>
<keyword evidence="7" id="KW-0408">Iron</keyword>
<evidence type="ECO:0000256" key="4">
    <source>
        <dbReference type="ARBA" id="ARBA00022723"/>
    </source>
</evidence>
<reference evidence="12" key="1">
    <citation type="journal article" date="2015" name="Proc. Natl. Acad. Sci. U.S.A.">
        <title>Networks of energetic and metabolic interactions define dynamics in microbial communities.</title>
        <authorList>
            <person name="Embree M."/>
            <person name="Liu J.K."/>
            <person name="Al-Bassam M.M."/>
            <person name="Zengler K."/>
        </authorList>
    </citation>
    <scope>NUCLEOTIDE SEQUENCE</scope>
</reference>
<feature type="domain" description="Pyruvate ferredoxin oxidoreductase beta subunit C-terminal" evidence="11">
    <location>
        <begin position="206"/>
        <end position="266"/>
    </location>
</feature>
<evidence type="ECO:0000256" key="6">
    <source>
        <dbReference type="ARBA" id="ARBA00023002"/>
    </source>
</evidence>
<keyword evidence="4" id="KW-0479">Metal-binding</keyword>
<proteinExistence type="predicted"/>
<dbReference type="GO" id="GO:0030976">
    <property type="term" value="F:thiamine pyrophosphate binding"/>
    <property type="evidence" value="ECO:0007669"/>
    <property type="project" value="InterPro"/>
</dbReference>
<dbReference type="Pfam" id="PF12367">
    <property type="entry name" value="PFO_beta_C"/>
    <property type="match status" value="1"/>
</dbReference>
<organism evidence="12">
    <name type="scientific">hydrocarbon metagenome</name>
    <dbReference type="NCBI Taxonomy" id="938273"/>
    <lineage>
        <taxon>unclassified sequences</taxon>
        <taxon>metagenomes</taxon>
        <taxon>ecological metagenomes</taxon>
    </lineage>
</organism>
<dbReference type="PANTHER" id="PTHR48084:SF4">
    <property type="entry name" value="2-OXOGLUTARATE OXIDOREDUCTASE SUBUNIT KORB"/>
    <property type="match status" value="1"/>
</dbReference>
<comment type="caution">
    <text evidence="12">The sequence shown here is derived from an EMBL/GenBank/DDBJ whole genome shotgun (WGS) entry which is preliminary data.</text>
</comment>
<dbReference type="InterPro" id="IPR051457">
    <property type="entry name" value="2-oxoacid:Fd_oxidoreductase"/>
</dbReference>
<dbReference type="SUPFAM" id="SSF52518">
    <property type="entry name" value="Thiamin diphosphate-binding fold (THDP-binding)"/>
    <property type="match status" value="1"/>
</dbReference>
<evidence type="ECO:0000256" key="5">
    <source>
        <dbReference type="ARBA" id="ARBA00022842"/>
    </source>
</evidence>
<dbReference type="Pfam" id="PF02775">
    <property type="entry name" value="TPP_enzyme_C"/>
    <property type="match status" value="1"/>
</dbReference>
<name>A0A0W8FHK1_9ZZZZ</name>
<dbReference type="GO" id="GO:0046872">
    <property type="term" value="F:metal ion binding"/>
    <property type="evidence" value="ECO:0007669"/>
    <property type="project" value="UniProtKB-KW"/>
</dbReference>
<evidence type="ECO:0000256" key="3">
    <source>
        <dbReference type="ARBA" id="ARBA00001966"/>
    </source>
</evidence>
<sequence length="285" mass="31490">MNGSDLISPAQNTWCPGCGNFGIQHMIKAAIAEITGEGFPRERIVMVTGIGCHGKIADYFNINTYYAIHGRAIPVAAGIKVANPDLKVICHVGDGDAYAEGLDHLVFAAKRNADITVIVHDNRVYGLTTGQYTPTSPAGFKGRSTPEGVPEHPINPLELMLASGATHIARGYSRRLQPMKQAFLEGMRHRGFSFIEILQICATYFNLTDYYNDHVYDLAEGDIDTGDYESALATIREWDYSADAPIALGTFYRVGRPTFEENFPARKEGMEDREGLIRDFLQGHR</sequence>
<evidence type="ECO:0000256" key="9">
    <source>
        <dbReference type="ARBA" id="ARBA00023052"/>
    </source>
</evidence>